<name>H3KBM0_9BURK</name>
<comment type="subcellular location">
    <subcellularLocation>
        <location evidence="1">Cell outer membrane</location>
        <topology evidence="1">Lipid-anchor</topology>
    </subcellularLocation>
</comment>
<dbReference type="NCBIfam" id="NF047847">
    <property type="entry name" value="SS_mature_LptM"/>
    <property type="match status" value="1"/>
</dbReference>
<dbReference type="Proteomes" id="UP000004956">
    <property type="component" value="Unassembled WGS sequence"/>
</dbReference>
<keyword evidence="3" id="KW-0472">Membrane</keyword>
<sequence length="39" mass="4049">MIRKVLMIGAACALVLSVSACGLKGDLYLPQSAAAMLLR</sequence>
<proteinExistence type="predicted"/>
<keyword evidence="6 7" id="KW-0449">Lipoprotein</keyword>
<evidence type="ECO:0000256" key="4">
    <source>
        <dbReference type="ARBA" id="ARBA00023139"/>
    </source>
</evidence>
<evidence type="ECO:0000313" key="7">
    <source>
        <dbReference type="EMBL" id="EHY32507.1"/>
    </source>
</evidence>
<accession>H3KBM0</accession>
<dbReference type="OrthoDB" id="8538757at2"/>
<evidence type="ECO:0000256" key="5">
    <source>
        <dbReference type="ARBA" id="ARBA00023237"/>
    </source>
</evidence>
<dbReference type="InterPro" id="IPR032831">
    <property type="entry name" value="LptM_cons"/>
</dbReference>
<keyword evidence="2" id="KW-0732">Signal</keyword>
<dbReference type="Pfam" id="PF13627">
    <property type="entry name" value="LptM_cons"/>
    <property type="match status" value="1"/>
</dbReference>
<comment type="caution">
    <text evidence="7">The sequence shown here is derived from an EMBL/GenBank/DDBJ whole genome shotgun (WGS) entry which is preliminary data.</text>
</comment>
<keyword evidence="4" id="KW-0564">Palmitate</keyword>
<evidence type="ECO:0000313" key="8">
    <source>
        <dbReference type="Proteomes" id="UP000004956"/>
    </source>
</evidence>
<dbReference type="HOGENOM" id="CLU_3318100_0_0_4"/>
<dbReference type="PATRIC" id="fig|762967.3.peg.103"/>
<keyword evidence="8" id="KW-1185">Reference proteome</keyword>
<keyword evidence="5" id="KW-0998">Cell outer membrane</keyword>
<gene>
    <name evidence="7" type="ORF">HMPREF9440_00117</name>
</gene>
<evidence type="ECO:0000256" key="6">
    <source>
        <dbReference type="ARBA" id="ARBA00023288"/>
    </source>
</evidence>
<dbReference type="EMBL" id="AFBQ01000013">
    <property type="protein sequence ID" value="EHY32507.1"/>
    <property type="molecule type" value="Genomic_DNA"/>
</dbReference>
<dbReference type="RefSeq" id="WP_008540460.1">
    <property type="nucleotide sequence ID" value="NZ_JH604847.1"/>
</dbReference>
<protein>
    <submittedName>
        <fullName evidence="7">Lipoprotein LppL family protein</fullName>
    </submittedName>
</protein>
<dbReference type="GO" id="GO:0009279">
    <property type="term" value="C:cell outer membrane"/>
    <property type="evidence" value="ECO:0007669"/>
    <property type="project" value="UniProtKB-SubCell"/>
</dbReference>
<dbReference type="PROSITE" id="PS51257">
    <property type="entry name" value="PROKAR_LIPOPROTEIN"/>
    <property type="match status" value="1"/>
</dbReference>
<evidence type="ECO:0000256" key="2">
    <source>
        <dbReference type="ARBA" id="ARBA00022729"/>
    </source>
</evidence>
<organism evidence="7 8">
    <name type="scientific">Sutterella parvirubra YIT 11816</name>
    <dbReference type="NCBI Taxonomy" id="762967"/>
    <lineage>
        <taxon>Bacteria</taxon>
        <taxon>Pseudomonadati</taxon>
        <taxon>Pseudomonadota</taxon>
        <taxon>Betaproteobacteria</taxon>
        <taxon>Burkholderiales</taxon>
        <taxon>Sutterellaceae</taxon>
        <taxon>Sutterella</taxon>
    </lineage>
</organism>
<reference evidence="7 8" key="1">
    <citation type="submission" date="2011-11" db="EMBL/GenBank/DDBJ databases">
        <authorList>
            <person name="Weinstock G."/>
            <person name="Sodergren E."/>
            <person name="Clifton S."/>
            <person name="Fulton L."/>
            <person name="Fulton B."/>
            <person name="Courtney L."/>
            <person name="Fronick C."/>
            <person name="Harrison M."/>
            <person name="Strong C."/>
            <person name="Farmer C."/>
            <person name="Delahaunty K."/>
            <person name="Markovic C."/>
            <person name="Hall O."/>
            <person name="Minx P."/>
            <person name="Tomlinson C."/>
            <person name="Mitreva M."/>
            <person name="Hou S."/>
            <person name="Chen J."/>
            <person name="Wollam A."/>
            <person name="Pepin K.H."/>
            <person name="Johnson M."/>
            <person name="Bhonagiri V."/>
            <person name="Zhang X."/>
            <person name="Suruliraj S."/>
            <person name="Warren W."/>
            <person name="Chinwalla A."/>
            <person name="Mardis E.R."/>
            <person name="Wilson R.K."/>
        </authorList>
    </citation>
    <scope>NUCLEOTIDE SEQUENCE [LARGE SCALE GENOMIC DNA]</scope>
    <source>
        <strain evidence="7 8">YIT 11816</strain>
    </source>
</reference>
<evidence type="ECO:0000256" key="3">
    <source>
        <dbReference type="ARBA" id="ARBA00023136"/>
    </source>
</evidence>
<evidence type="ECO:0000256" key="1">
    <source>
        <dbReference type="ARBA" id="ARBA00004459"/>
    </source>
</evidence>
<dbReference type="AlphaFoldDB" id="H3KBM0"/>